<dbReference type="InterPro" id="IPR001611">
    <property type="entry name" value="Leu-rich_rpt"/>
</dbReference>
<dbReference type="Proteomes" id="UP000323000">
    <property type="component" value="Chromosome 3"/>
</dbReference>
<organism evidence="6 7">
    <name type="scientific">Acer yangbiense</name>
    <dbReference type="NCBI Taxonomy" id="1000413"/>
    <lineage>
        <taxon>Eukaryota</taxon>
        <taxon>Viridiplantae</taxon>
        <taxon>Streptophyta</taxon>
        <taxon>Embryophyta</taxon>
        <taxon>Tracheophyta</taxon>
        <taxon>Spermatophyta</taxon>
        <taxon>Magnoliopsida</taxon>
        <taxon>eudicotyledons</taxon>
        <taxon>Gunneridae</taxon>
        <taxon>Pentapetalae</taxon>
        <taxon>rosids</taxon>
        <taxon>malvids</taxon>
        <taxon>Sapindales</taxon>
        <taxon>Sapindaceae</taxon>
        <taxon>Hippocastanoideae</taxon>
        <taxon>Acereae</taxon>
        <taxon>Acer</taxon>
    </lineage>
</organism>
<comment type="caution">
    <text evidence="6">The sequence shown here is derived from an EMBL/GenBank/DDBJ whole genome shotgun (WGS) entry which is preliminary data.</text>
</comment>
<reference evidence="7" key="1">
    <citation type="journal article" date="2019" name="Gigascience">
        <title>De novo genome assembly of the endangered Acer yangbiense, a plant species with extremely small populations endemic to Yunnan Province, China.</title>
        <authorList>
            <person name="Yang J."/>
            <person name="Wariss H.M."/>
            <person name="Tao L."/>
            <person name="Zhang R."/>
            <person name="Yun Q."/>
            <person name="Hollingsworth P."/>
            <person name="Dao Z."/>
            <person name="Luo G."/>
            <person name="Guo H."/>
            <person name="Ma Y."/>
            <person name="Sun W."/>
        </authorList>
    </citation>
    <scope>NUCLEOTIDE SEQUENCE [LARGE SCALE GENOMIC DNA]</scope>
    <source>
        <strain evidence="7">cv. Malutang</strain>
    </source>
</reference>
<feature type="compositionally biased region" description="Basic and acidic residues" evidence="3">
    <location>
        <begin position="686"/>
        <end position="704"/>
    </location>
</feature>
<feature type="domain" description="Disease resistance R13L4/SHOC-2-like LRR" evidence="5">
    <location>
        <begin position="201"/>
        <end position="318"/>
    </location>
</feature>
<dbReference type="InterPro" id="IPR011713">
    <property type="entry name" value="Leu-rich_rpt_3"/>
</dbReference>
<evidence type="ECO:0000256" key="2">
    <source>
        <dbReference type="ARBA" id="ARBA00022737"/>
    </source>
</evidence>
<keyword evidence="2" id="KW-0677">Repeat</keyword>
<dbReference type="SUPFAM" id="SSF52047">
    <property type="entry name" value="RNI-like"/>
    <property type="match status" value="1"/>
</dbReference>
<dbReference type="PROSITE" id="PS51450">
    <property type="entry name" value="LRR"/>
    <property type="match status" value="1"/>
</dbReference>
<feature type="region of interest" description="Disordered" evidence="3">
    <location>
        <begin position="667"/>
        <end position="721"/>
    </location>
</feature>
<dbReference type="PANTHER" id="PTHR11017">
    <property type="entry name" value="LEUCINE-RICH REPEAT-CONTAINING PROTEIN"/>
    <property type="match status" value="1"/>
</dbReference>
<dbReference type="SUPFAM" id="SSF52058">
    <property type="entry name" value="L domain-like"/>
    <property type="match status" value="1"/>
</dbReference>
<feature type="domain" description="C-JID" evidence="4">
    <location>
        <begin position="509"/>
        <end position="649"/>
    </location>
</feature>
<evidence type="ECO:0000256" key="3">
    <source>
        <dbReference type="SAM" id="MobiDB-lite"/>
    </source>
</evidence>
<dbReference type="InterPro" id="IPR055414">
    <property type="entry name" value="LRR_R13L4/SHOC2-like"/>
</dbReference>
<gene>
    <name evidence="6" type="ORF">EZV62_009206</name>
</gene>
<dbReference type="OrthoDB" id="1416801at2759"/>
<dbReference type="InterPro" id="IPR032675">
    <property type="entry name" value="LRR_dom_sf"/>
</dbReference>
<dbReference type="PANTHER" id="PTHR11017:SF479">
    <property type="entry name" value="DISEASE RESISTANCE PROTEIN (TIR-NBS-LRR CLASS) FAMILY"/>
    <property type="match status" value="1"/>
</dbReference>
<sequence length="721" mass="82231">MYISQGLESVFTQLRHLHWYGCPLKSLQSNFHSKNLVILEMRNSNIEELWSGIQQLDNLKTIDLVGSKHLIRCPDFSGTPNLESLSLGMCKSLIGIPQSIQHLNKLKCLEFRGCESITSIPDCTGLKSLKEVYHNGCSKLNRALELPNNFKKYSLFDCESLFEIPPSFKHLTNLESLELYGCESLTSIPDCRVLISLGGVAVIRCWKLKMLPEFPNNVRALTLRDIPIEELPSSLEDLCRLESLVLNDCSRLKSLPSSICKWKSLHFLGLNNCSKIDKFPDDIGTLESLTKIEAAGTAMREVPSSISYLKSLRSLSFSRCKGEDRVGLLLPPLLGFHNLNSLDLSDCGIIELPDNIFCLTSLERLCLHRNDFESIPESIINLSNLKFLNISYCQRIKVLPKFRYWTYISAVNCTSLEELSCPSFLNDTFATDTALHNQSTGADFINCFKLNRNLLNNFVNGTLLNLLNIQLGLAASVKRRSHHQVCFTPSLHFRYDGLQRSTTVCLYVLPESEIPECFNIRNNGSSIYVNLPPDCSNYNFLCFALCVVLRILDPDNQGDQHRDCESRYLEVTYDCNIKSKDGDRRVELFESFGNPASLFWVHYSGPDCIRSNHVIIGCGFRFFRELCDNEFSFQFYVTDRKGSNIEHCKVEKCAVHLMFGLHLETYDEGEEEDGPRLEESDEEDEPRPMRLNDECEEVDGPHLEEFDEEDEPHPKRLKHIE</sequence>
<protein>
    <submittedName>
        <fullName evidence="6">Uncharacterized protein</fullName>
    </submittedName>
</protein>
<dbReference type="InterPro" id="IPR044974">
    <property type="entry name" value="Disease_R_plants"/>
</dbReference>
<dbReference type="EMBL" id="VAHF01000003">
    <property type="protein sequence ID" value="TXG67931.1"/>
    <property type="molecule type" value="Genomic_DNA"/>
</dbReference>
<dbReference type="GO" id="GO:0006952">
    <property type="term" value="P:defense response"/>
    <property type="evidence" value="ECO:0007669"/>
    <property type="project" value="InterPro"/>
</dbReference>
<dbReference type="Pfam" id="PF23598">
    <property type="entry name" value="LRR_14"/>
    <property type="match status" value="1"/>
</dbReference>
<feature type="compositionally biased region" description="Acidic residues" evidence="3">
    <location>
        <begin position="667"/>
        <end position="685"/>
    </location>
</feature>
<evidence type="ECO:0000313" key="6">
    <source>
        <dbReference type="EMBL" id="TXG67931.1"/>
    </source>
</evidence>
<evidence type="ECO:0000256" key="1">
    <source>
        <dbReference type="ARBA" id="ARBA00022614"/>
    </source>
</evidence>
<dbReference type="Pfam" id="PF20160">
    <property type="entry name" value="C-JID"/>
    <property type="match status" value="1"/>
</dbReference>
<dbReference type="Pfam" id="PF07725">
    <property type="entry name" value="LRR_3"/>
    <property type="match status" value="1"/>
</dbReference>
<evidence type="ECO:0000259" key="5">
    <source>
        <dbReference type="Pfam" id="PF23598"/>
    </source>
</evidence>
<evidence type="ECO:0000259" key="4">
    <source>
        <dbReference type="Pfam" id="PF20160"/>
    </source>
</evidence>
<dbReference type="InterPro" id="IPR045344">
    <property type="entry name" value="C-JID"/>
</dbReference>
<accession>A0A5C7IFM8</accession>
<name>A0A5C7IFM8_9ROSI</name>
<evidence type="ECO:0000313" key="7">
    <source>
        <dbReference type="Proteomes" id="UP000323000"/>
    </source>
</evidence>
<keyword evidence="1" id="KW-0433">Leucine-rich repeat</keyword>
<dbReference type="AlphaFoldDB" id="A0A5C7IFM8"/>
<dbReference type="Gene3D" id="3.80.10.10">
    <property type="entry name" value="Ribonuclease Inhibitor"/>
    <property type="match status" value="3"/>
</dbReference>
<proteinExistence type="predicted"/>
<keyword evidence="7" id="KW-1185">Reference proteome</keyword>